<dbReference type="Proteomes" id="UP001231189">
    <property type="component" value="Unassembled WGS sequence"/>
</dbReference>
<protein>
    <submittedName>
        <fullName evidence="1">Uncharacterized protein</fullName>
    </submittedName>
</protein>
<evidence type="ECO:0000313" key="2">
    <source>
        <dbReference type="Proteomes" id="UP001231189"/>
    </source>
</evidence>
<accession>A0AAD8VNY1</accession>
<proteinExistence type="predicted"/>
<comment type="caution">
    <text evidence="1">The sequence shown here is derived from an EMBL/GenBank/DDBJ whole genome shotgun (WGS) entry which is preliminary data.</text>
</comment>
<sequence length="165" mass="19672">MLLPSDVPTMERWEIETTIEGRPVEPVADTVVYLKKYPNWDDIFVMAMQEALARIVYMQSDIIDEESGRQFFGKRSSERFPMRTSRGREGLTMQIQFEDIERYAYKVETLPRAEMCDLHWTKHTLKENNKKYQQLEWLADKRDALFAETVQLKNDNEKLLNKTMR</sequence>
<name>A0AAD8VNY1_LOLMU</name>
<gene>
    <name evidence="1" type="ORF">QYE76_020174</name>
</gene>
<evidence type="ECO:0000313" key="1">
    <source>
        <dbReference type="EMBL" id="KAK1614657.1"/>
    </source>
</evidence>
<dbReference type="AlphaFoldDB" id="A0AAD8VNY1"/>
<reference evidence="1" key="1">
    <citation type="submission" date="2023-07" db="EMBL/GenBank/DDBJ databases">
        <title>A chromosome-level genome assembly of Lolium multiflorum.</title>
        <authorList>
            <person name="Chen Y."/>
            <person name="Copetti D."/>
            <person name="Kolliker R."/>
            <person name="Studer B."/>
        </authorList>
    </citation>
    <scope>NUCLEOTIDE SEQUENCE</scope>
    <source>
        <strain evidence="1">02402/16</strain>
        <tissue evidence="1">Leaf</tissue>
    </source>
</reference>
<dbReference type="EMBL" id="JAUUTY010000006">
    <property type="protein sequence ID" value="KAK1614657.1"/>
    <property type="molecule type" value="Genomic_DNA"/>
</dbReference>
<organism evidence="1 2">
    <name type="scientific">Lolium multiflorum</name>
    <name type="common">Italian ryegrass</name>
    <name type="synonym">Lolium perenne subsp. multiflorum</name>
    <dbReference type="NCBI Taxonomy" id="4521"/>
    <lineage>
        <taxon>Eukaryota</taxon>
        <taxon>Viridiplantae</taxon>
        <taxon>Streptophyta</taxon>
        <taxon>Embryophyta</taxon>
        <taxon>Tracheophyta</taxon>
        <taxon>Spermatophyta</taxon>
        <taxon>Magnoliopsida</taxon>
        <taxon>Liliopsida</taxon>
        <taxon>Poales</taxon>
        <taxon>Poaceae</taxon>
        <taxon>BOP clade</taxon>
        <taxon>Pooideae</taxon>
        <taxon>Poodae</taxon>
        <taxon>Poeae</taxon>
        <taxon>Poeae Chloroplast Group 2 (Poeae type)</taxon>
        <taxon>Loliodinae</taxon>
        <taxon>Loliinae</taxon>
        <taxon>Lolium</taxon>
    </lineage>
</organism>
<keyword evidence="2" id="KW-1185">Reference proteome</keyword>